<dbReference type="InterPro" id="IPR014362">
    <property type="entry name" value="Glu_DH"/>
</dbReference>
<evidence type="ECO:0000256" key="3">
    <source>
        <dbReference type="ARBA" id="ARBA00011643"/>
    </source>
</evidence>
<dbReference type="PATRIC" id="fig|291169.3.peg.1111"/>
<evidence type="ECO:0000256" key="10">
    <source>
        <dbReference type="RuleBase" id="RU004417"/>
    </source>
</evidence>
<keyword evidence="13" id="KW-1185">Reference proteome</keyword>
<dbReference type="Gene3D" id="3.40.50.10860">
    <property type="entry name" value="Leucine Dehydrogenase, chain A, domain 1"/>
    <property type="match status" value="1"/>
</dbReference>
<dbReference type="PANTHER" id="PTHR43571:SF1">
    <property type="entry name" value="NADP-SPECIFIC GLUTAMATE DEHYDROGENASE 1-RELATED"/>
    <property type="match status" value="1"/>
</dbReference>
<dbReference type="PRINTS" id="PR00082">
    <property type="entry name" value="GLFDHDRGNASE"/>
</dbReference>
<dbReference type="STRING" id="291169.A9E74_01107"/>
<feature type="binding site" evidence="8">
    <location>
        <position position="113"/>
    </location>
    <ligand>
        <name>substrate</name>
    </ligand>
</feature>
<dbReference type="AlphaFoldDB" id="A0A1E3GT24"/>
<dbReference type="CDD" id="cd05313">
    <property type="entry name" value="NAD_bind_2_Glu_DH"/>
    <property type="match status" value="1"/>
</dbReference>
<feature type="active site" description="Proton donor" evidence="7">
    <location>
        <position position="125"/>
    </location>
</feature>
<dbReference type="PANTHER" id="PTHR43571">
    <property type="entry name" value="NADP-SPECIFIC GLUTAMATE DEHYDROGENASE 1-RELATED"/>
    <property type="match status" value="1"/>
</dbReference>
<evidence type="ECO:0000256" key="4">
    <source>
        <dbReference type="ARBA" id="ARBA00023002"/>
    </source>
</evidence>
<dbReference type="Pfam" id="PF00208">
    <property type="entry name" value="ELFV_dehydrog"/>
    <property type="match status" value="1"/>
</dbReference>
<dbReference type="InterPro" id="IPR036291">
    <property type="entry name" value="NAD(P)-bd_dom_sf"/>
</dbReference>
<protein>
    <recommendedName>
        <fullName evidence="6">Glutamate dehydrogenase</fullName>
    </recommendedName>
</protein>
<evidence type="ECO:0000256" key="9">
    <source>
        <dbReference type="PIRSR" id="PIRSR000185-3"/>
    </source>
</evidence>
<dbReference type="SUPFAM" id="SSF51735">
    <property type="entry name" value="NAD(P)-binding Rossmann-fold domains"/>
    <property type="match status" value="1"/>
</dbReference>
<evidence type="ECO:0000256" key="6">
    <source>
        <dbReference type="PIRNR" id="PIRNR000185"/>
    </source>
</evidence>
<dbReference type="InterPro" id="IPR033524">
    <property type="entry name" value="Glu/Leu/Phe/Val_DH_AS"/>
</dbReference>
<feature type="binding site" evidence="8">
    <location>
        <position position="110"/>
    </location>
    <ligand>
        <name>substrate</name>
    </ligand>
</feature>
<name>A0A1E3GT24_9GAMM</name>
<dbReference type="PIRSF" id="PIRSF000185">
    <property type="entry name" value="Glu_DH"/>
    <property type="match status" value="1"/>
</dbReference>
<feature type="binding site" evidence="8">
    <location>
        <position position="382"/>
    </location>
    <ligand>
        <name>substrate</name>
    </ligand>
</feature>
<comment type="similarity">
    <text evidence="2 6 10">Belongs to the Glu/Leu/Phe/Val dehydrogenases family.</text>
</comment>
<feature type="domain" description="Glutamate/phenylalanine/leucine/valine/L-tryptophan dehydrogenase C-terminal" evidence="11">
    <location>
        <begin position="201"/>
        <end position="448"/>
    </location>
</feature>
<dbReference type="InterPro" id="IPR006097">
    <property type="entry name" value="Glu/Leu/Phe/Val/Trp_DH_dimer"/>
</dbReference>
<dbReference type="InterPro" id="IPR006095">
    <property type="entry name" value="Glu/Leu/Phe/Val/Trp_DH"/>
</dbReference>
<dbReference type="InterPro" id="IPR006096">
    <property type="entry name" value="Glu/Leu/Phe/Val/Trp_DH_C"/>
</dbReference>
<dbReference type="GO" id="GO:0005829">
    <property type="term" value="C:cytosol"/>
    <property type="evidence" value="ECO:0007669"/>
    <property type="project" value="TreeGrafter"/>
</dbReference>
<comment type="function">
    <text evidence="1">Catalyzes the reversible oxidative deamination of glutamate to alpha-ketoglutarate and ammonia.</text>
</comment>
<evidence type="ECO:0000256" key="5">
    <source>
        <dbReference type="ARBA" id="ARBA00048584"/>
    </source>
</evidence>
<keyword evidence="4 6" id="KW-0560">Oxidoreductase</keyword>
<evidence type="ECO:0000259" key="11">
    <source>
        <dbReference type="SMART" id="SM00839"/>
    </source>
</evidence>
<dbReference type="GO" id="GO:0004354">
    <property type="term" value="F:glutamate dehydrogenase (NADP+) activity"/>
    <property type="evidence" value="ECO:0007669"/>
    <property type="project" value="UniProtKB-EC"/>
</dbReference>
<feature type="binding site" evidence="8">
    <location>
        <position position="239"/>
    </location>
    <ligand>
        <name>NAD(+)</name>
        <dbReference type="ChEBI" id="CHEBI:57540"/>
    </ligand>
</feature>
<comment type="subunit">
    <text evidence="3">Homohexamer.</text>
</comment>
<evidence type="ECO:0000256" key="2">
    <source>
        <dbReference type="ARBA" id="ARBA00006382"/>
    </source>
</evidence>
<keyword evidence="8" id="KW-0520">NAD</keyword>
<evidence type="ECO:0000313" key="13">
    <source>
        <dbReference type="Proteomes" id="UP000094379"/>
    </source>
</evidence>
<dbReference type="FunFam" id="1.10.285.10:FF:000001">
    <property type="entry name" value="Glutamate dehydrogenase"/>
    <property type="match status" value="1"/>
</dbReference>
<dbReference type="FunFam" id="3.40.50.720:FF:000030">
    <property type="entry name" value="Glutamate dehydrogenase"/>
    <property type="match status" value="1"/>
</dbReference>
<dbReference type="NCBIfam" id="NF006929">
    <property type="entry name" value="PRK09414.1"/>
    <property type="match status" value="1"/>
</dbReference>
<dbReference type="GO" id="GO:0006537">
    <property type="term" value="P:glutamate biosynthetic process"/>
    <property type="evidence" value="ECO:0007669"/>
    <property type="project" value="TreeGrafter"/>
</dbReference>
<feature type="site" description="Important for catalysis" evidence="9">
    <location>
        <position position="165"/>
    </location>
</feature>
<feature type="binding site" evidence="8">
    <location>
        <position position="89"/>
    </location>
    <ligand>
        <name>substrate</name>
    </ligand>
</feature>
<dbReference type="PROSITE" id="PS00074">
    <property type="entry name" value="GLFV_DEHYDROGENASE"/>
    <property type="match status" value="1"/>
</dbReference>
<dbReference type="SMART" id="SM00839">
    <property type="entry name" value="ELFV_dehydrog"/>
    <property type="match status" value="1"/>
</dbReference>
<dbReference type="InterPro" id="IPR046346">
    <property type="entry name" value="Aminoacid_DH-like_N_sf"/>
</dbReference>
<sequence length="450" mass="49783">MSYIETTMKKLQRSSPGQPEFYQATEEILQSLRPLIDKHPQYLQQNIIERMVEPERQIMFRVVWHDDEGKVHVNKGYRVQFSSTLGPYKGGIRFHPSVNASTIKFLGFEQIFKNALTGLSLGGGKGGSDFDPKNRSEQEIMRFCQAFMTELHRHIGATVDVPAGDIGVGKREIGYMFGQYKRLNGNFEGVLTGKGLNWGGSLVRSEATGYGLVYFTENMLQAHDDSLDGKRCLVSGAGNVAIHTIEKLYQLGALPVSCSDSTGTLYHEKGIDLILVRELKEQRRSSLIDYLESHSDAKFTPIDQYPKDGHAVWRIKADAAFPCATQNELTLADAKALSENGINCIVEGANMPCTADAQAHIIATGMHYGPAKAANAGGVATSQLEMAQNASMIQWSFTEVDKRLQEIMKDIYQRCSETAIEFHQPCNLAFGANIAGFRKVADAMLEQGLV</sequence>
<dbReference type="Proteomes" id="UP000094379">
    <property type="component" value="Unassembled WGS sequence"/>
</dbReference>
<dbReference type="SUPFAM" id="SSF53223">
    <property type="entry name" value="Aminoacid dehydrogenase-like, N-terminal domain"/>
    <property type="match status" value="1"/>
</dbReference>
<dbReference type="Gene3D" id="3.40.50.720">
    <property type="entry name" value="NAD(P)-binding Rossmann-like Domain"/>
    <property type="match status" value="1"/>
</dbReference>
<comment type="catalytic activity">
    <reaction evidence="5">
        <text>L-glutamate + NADP(+) + H2O = 2-oxoglutarate + NH4(+) + NADPH + H(+)</text>
        <dbReference type="Rhea" id="RHEA:11612"/>
        <dbReference type="ChEBI" id="CHEBI:15377"/>
        <dbReference type="ChEBI" id="CHEBI:15378"/>
        <dbReference type="ChEBI" id="CHEBI:16810"/>
        <dbReference type="ChEBI" id="CHEBI:28938"/>
        <dbReference type="ChEBI" id="CHEBI:29985"/>
        <dbReference type="ChEBI" id="CHEBI:57783"/>
        <dbReference type="ChEBI" id="CHEBI:58349"/>
        <dbReference type="EC" id="1.4.1.4"/>
    </reaction>
</comment>
<feature type="binding site" evidence="8">
    <location>
        <position position="164"/>
    </location>
    <ligand>
        <name>substrate</name>
    </ligand>
</feature>
<accession>A0A1E3GT24</accession>
<evidence type="ECO:0000256" key="8">
    <source>
        <dbReference type="PIRSR" id="PIRSR000185-2"/>
    </source>
</evidence>
<dbReference type="RefSeq" id="WP_069295616.1">
    <property type="nucleotide sequence ID" value="NZ_MCRI01000008.1"/>
</dbReference>
<dbReference type="GO" id="GO:0000166">
    <property type="term" value="F:nucleotide binding"/>
    <property type="evidence" value="ECO:0007669"/>
    <property type="project" value="UniProtKB-KW"/>
</dbReference>
<dbReference type="EMBL" id="MCRI01000008">
    <property type="protein sequence ID" value="ODN67203.1"/>
    <property type="molecule type" value="Genomic_DNA"/>
</dbReference>
<evidence type="ECO:0000256" key="7">
    <source>
        <dbReference type="PIRSR" id="PIRSR000185-1"/>
    </source>
</evidence>
<dbReference type="Gene3D" id="1.10.285.10">
    <property type="entry name" value="Glutamate Dehydrogenase, chain A, domain 3"/>
    <property type="match status" value="2"/>
</dbReference>
<reference evidence="12 13" key="1">
    <citation type="submission" date="2016-07" db="EMBL/GenBank/DDBJ databases">
        <title>Draft Genome Sequence of Methylophaga muralis Bur 1.</title>
        <authorList>
            <person name="Vasilenko O.V."/>
            <person name="Doronina N.V."/>
            <person name="Shmareva M.N."/>
            <person name="Tarlachkov S.V."/>
            <person name="Mustakhimov I."/>
            <person name="Trotsenko Y.A."/>
        </authorList>
    </citation>
    <scope>NUCLEOTIDE SEQUENCE [LARGE SCALE GENOMIC DNA]</scope>
    <source>
        <strain evidence="12 13">Bur 1</strain>
    </source>
</reference>
<comment type="caution">
    <text evidence="12">The sequence shown here is derived from an EMBL/GenBank/DDBJ whole genome shotgun (WGS) entry which is preliminary data.</text>
</comment>
<evidence type="ECO:0000313" key="12">
    <source>
        <dbReference type="EMBL" id="ODN67203.1"/>
    </source>
</evidence>
<dbReference type="FunFam" id="3.40.50.10860:FF:000002">
    <property type="entry name" value="Glutamate dehydrogenase"/>
    <property type="match status" value="1"/>
</dbReference>
<feature type="binding site" evidence="8">
    <location>
        <position position="208"/>
    </location>
    <ligand>
        <name>NAD(+)</name>
        <dbReference type="ChEBI" id="CHEBI:57540"/>
    </ligand>
</feature>
<dbReference type="InterPro" id="IPR050724">
    <property type="entry name" value="Glu_Leu_Phe_Val_DH"/>
</dbReference>
<organism evidence="12 13">
    <name type="scientific">Methylophaga muralis</name>
    <dbReference type="NCBI Taxonomy" id="291169"/>
    <lineage>
        <taxon>Bacteria</taxon>
        <taxon>Pseudomonadati</taxon>
        <taxon>Pseudomonadota</taxon>
        <taxon>Gammaproteobacteria</taxon>
        <taxon>Thiotrichales</taxon>
        <taxon>Piscirickettsiaceae</taxon>
        <taxon>Methylophaga</taxon>
    </lineage>
</organism>
<dbReference type="Pfam" id="PF02812">
    <property type="entry name" value="ELFV_dehydrog_N"/>
    <property type="match status" value="1"/>
</dbReference>
<evidence type="ECO:0000256" key="1">
    <source>
        <dbReference type="ARBA" id="ARBA00003868"/>
    </source>
</evidence>
<proteinExistence type="inferred from homology"/>
<gene>
    <name evidence="12" type="primary">gdhA</name>
    <name evidence="12" type="ORF">A9E74_01107</name>
</gene>
<dbReference type="InterPro" id="IPR033922">
    <property type="entry name" value="NAD_bind_Glu_DH"/>
</dbReference>
<keyword evidence="8" id="KW-0547">Nucleotide-binding</keyword>